<keyword evidence="7" id="KW-0653">Protein transport</keyword>
<keyword evidence="9" id="KW-0564">Palmitate</keyword>
<evidence type="ECO:0000256" key="5">
    <source>
        <dbReference type="ARBA" id="ARBA00022448"/>
    </source>
</evidence>
<dbReference type="STRING" id="1120980.GCA_000745955_02194"/>
<keyword evidence="5" id="KW-0813">Transport</keyword>
<comment type="subcellular location">
    <subcellularLocation>
        <location evidence="1">Cell outer membrane</location>
        <topology evidence="1">Lipid-anchor</topology>
    </subcellularLocation>
</comment>
<evidence type="ECO:0000256" key="3">
    <source>
        <dbReference type="ARBA" id="ARBA00011245"/>
    </source>
</evidence>
<evidence type="ECO:0000256" key="11">
    <source>
        <dbReference type="ARBA" id="ARBA00023237"/>
    </source>
</evidence>
<keyword evidence="16" id="KW-1185">Reference proteome</keyword>
<name>A0A376BN22_9NEIS</name>
<keyword evidence="10" id="KW-0143">Chaperone</keyword>
<accession>A0A376BN22</accession>
<dbReference type="InterPro" id="IPR029046">
    <property type="entry name" value="LolA/LolB/LppX"/>
</dbReference>
<sequence length="195" mass="21532">MKIKYLILSGCLTLLAACVSNTMPTPHNWQAQRDWQTFDTTGRLGVKINDKGSYANFDWTRKDGVETIDVNTPLGNTVGQLCRDSQGVLALDANGKIYSADTPEALSEQLLGYALPIEHLGVWANGEWVRDVPHGFTADGKLKQLGWTISRELNDDESTRILLLENEKMSIRMAFSESSRTAGQPEKMGKCAARG</sequence>
<dbReference type="Pfam" id="PF03550">
    <property type="entry name" value="LolB"/>
    <property type="match status" value="1"/>
</dbReference>
<keyword evidence="11" id="KW-0998">Cell outer membrane</keyword>
<evidence type="ECO:0000256" key="4">
    <source>
        <dbReference type="ARBA" id="ARBA00016202"/>
    </source>
</evidence>
<feature type="signal peptide" evidence="14">
    <location>
        <begin position="1"/>
        <end position="22"/>
    </location>
</feature>
<evidence type="ECO:0000256" key="9">
    <source>
        <dbReference type="ARBA" id="ARBA00023139"/>
    </source>
</evidence>
<dbReference type="AlphaFoldDB" id="A0A376BN22"/>
<evidence type="ECO:0000256" key="14">
    <source>
        <dbReference type="SAM" id="SignalP"/>
    </source>
</evidence>
<dbReference type="PROSITE" id="PS51257">
    <property type="entry name" value="PROKAR_LIPOPROTEIN"/>
    <property type="match status" value="1"/>
</dbReference>
<dbReference type="SUPFAM" id="SSF89392">
    <property type="entry name" value="Prokaryotic lipoproteins and lipoprotein localization factors"/>
    <property type="match status" value="1"/>
</dbReference>
<evidence type="ECO:0000256" key="13">
    <source>
        <dbReference type="SAM" id="MobiDB-lite"/>
    </source>
</evidence>
<dbReference type="GO" id="GO:0009279">
    <property type="term" value="C:cell outer membrane"/>
    <property type="evidence" value="ECO:0007669"/>
    <property type="project" value="UniProtKB-SubCell"/>
</dbReference>
<evidence type="ECO:0000256" key="10">
    <source>
        <dbReference type="ARBA" id="ARBA00023186"/>
    </source>
</evidence>
<evidence type="ECO:0000256" key="7">
    <source>
        <dbReference type="ARBA" id="ARBA00022927"/>
    </source>
</evidence>
<comment type="subunit">
    <text evidence="3">Monomer.</text>
</comment>
<proteinExistence type="inferred from homology"/>
<dbReference type="GO" id="GO:0015031">
    <property type="term" value="P:protein transport"/>
    <property type="evidence" value="ECO:0007669"/>
    <property type="project" value="UniProtKB-KW"/>
</dbReference>
<organism evidence="15 16">
    <name type="scientific">Alysiella crassa</name>
    <dbReference type="NCBI Taxonomy" id="153491"/>
    <lineage>
        <taxon>Bacteria</taxon>
        <taxon>Pseudomonadati</taxon>
        <taxon>Pseudomonadota</taxon>
        <taxon>Betaproteobacteria</taxon>
        <taxon>Neisseriales</taxon>
        <taxon>Neisseriaceae</taxon>
        <taxon>Alysiella</taxon>
    </lineage>
</organism>
<protein>
    <recommendedName>
        <fullName evidence="4">Outer-membrane lipoprotein LolB</fullName>
    </recommendedName>
</protein>
<evidence type="ECO:0000256" key="2">
    <source>
        <dbReference type="ARBA" id="ARBA00009696"/>
    </source>
</evidence>
<keyword evidence="6 14" id="KW-0732">Signal</keyword>
<dbReference type="Gene3D" id="2.50.20.10">
    <property type="entry name" value="Lipoprotein localisation LolA/LolB/LppX"/>
    <property type="match status" value="1"/>
</dbReference>
<dbReference type="CDD" id="cd16326">
    <property type="entry name" value="LolB"/>
    <property type="match status" value="1"/>
</dbReference>
<keyword evidence="12 15" id="KW-0449">Lipoprotein</keyword>
<reference evidence="15 16" key="1">
    <citation type="submission" date="2018-06" db="EMBL/GenBank/DDBJ databases">
        <authorList>
            <consortium name="Pathogen Informatics"/>
            <person name="Doyle S."/>
        </authorList>
    </citation>
    <scope>NUCLEOTIDE SEQUENCE [LARGE SCALE GENOMIC DNA]</scope>
    <source>
        <strain evidence="15 16">NCTC10283</strain>
    </source>
</reference>
<dbReference type="OrthoDB" id="5296388at2"/>
<feature type="region of interest" description="Disordered" evidence="13">
    <location>
        <begin position="176"/>
        <end position="195"/>
    </location>
</feature>
<evidence type="ECO:0000313" key="15">
    <source>
        <dbReference type="EMBL" id="SSY71172.1"/>
    </source>
</evidence>
<gene>
    <name evidence="15" type="primary">lolB</name>
    <name evidence="15" type="ORF">NCTC10283_01312</name>
</gene>
<feature type="chain" id="PRO_5016845029" description="Outer-membrane lipoprotein LolB" evidence="14">
    <location>
        <begin position="23"/>
        <end position="195"/>
    </location>
</feature>
<dbReference type="InterPro" id="IPR004565">
    <property type="entry name" value="OM_lipoprot_LolB"/>
</dbReference>
<dbReference type="Proteomes" id="UP000254209">
    <property type="component" value="Unassembled WGS sequence"/>
</dbReference>
<keyword evidence="8" id="KW-0472">Membrane</keyword>
<evidence type="ECO:0000256" key="8">
    <source>
        <dbReference type="ARBA" id="ARBA00023136"/>
    </source>
</evidence>
<comment type="similarity">
    <text evidence="2">Belongs to the LolB family.</text>
</comment>
<evidence type="ECO:0000313" key="16">
    <source>
        <dbReference type="Proteomes" id="UP000254209"/>
    </source>
</evidence>
<evidence type="ECO:0000256" key="12">
    <source>
        <dbReference type="ARBA" id="ARBA00023288"/>
    </source>
</evidence>
<evidence type="ECO:0000256" key="1">
    <source>
        <dbReference type="ARBA" id="ARBA00004459"/>
    </source>
</evidence>
<dbReference type="RefSeq" id="WP_034294889.1">
    <property type="nucleotide sequence ID" value="NZ_CP091519.2"/>
</dbReference>
<dbReference type="EMBL" id="UFSO01000002">
    <property type="protein sequence ID" value="SSY71172.1"/>
    <property type="molecule type" value="Genomic_DNA"/>
</dbReference>
<evidence type="ECO:0000256" key="6">
    <source>
        <dbReference type="ARBA" id="ARBA00022729"/>
    </source>
</evidence>